<dbReference type="EMBL" id="JARRAG010000002">
    <property type="protein sequence ID" value="MDG3005531.1"/>
    <property type="molecule type" value="Genomic_DNA"/>
</dbReference>
<dbReference type="InterPro" id="IPR004358">
    <property type="entry name" value="Sig_transdc_His_kin-like_C"/>
</dbReference>
<dbReference type="EC" id="2.7.13.3" evidence="2"/>
<comment type="catalytic activity">
    <reaction evidence="1">
        <text>ATP + protein L-histidine = ADP + protein N-phospho-L-histidine.</text>
        <dbReference type="EC" id="2.7.13.3"/>
    </reaction>
</comment>
<reference evidence="5 6" key="1">
    <citation type="submission" date="2023-03" db="EMBL/GenBank/DDBJ databases">
        <title>Paludisphaera mucosa sp. nov. a novel planctomycete from northern fen.</title>
        <authorList>
            <person name="Ivanova A."/>
        </authorList>
    </citation>
    <scope>NUCLEOTIDE SEQUENCE [LARGE SCALE GENOMIC DNA]</scope>
    <source>
        <strain evidence="5 6">Pla2</strain>
    </source>
</reference>
<dbReference type="InterPro" id="IPR005467">
    <property type="entry name" value="His_kinase_dom"/>
</dbReference>
<proteinExistence type="predicted"/>
<accession>A0ABT6FDG9</accession>
<dbReference type="PANTHER" id="PTHR43065:SF42">
    <property type="entry name" value="TWO-COMPONENT SENSOR PPRA"/>
    <property type="match status" value="1"/>
</dbReference>
<dbReference type="Gene3D" id="3.30.565.10">
    <property type="entry name" value="Histidine kinase-like ATPase, C-terminal domain"/>
    <property type="match status" value="1"/>
</dbReference>
<feature type="region of interest" description="Disordered" evidence="3">
    <location>
        <begin position="1"/>
        <end position="20"/>
    </location>
</feature>
<protein>
    <recommendedName>
        <fullName evidence="2">histidine kinase</fullName>
        <ecNumber evidence="2">2.7.13.3</ecNumber>
    </recommendedName>
</protein>
<dbReference type="Proteomes" id="UP001216907">
    <property type="component" value="Unassembled WGS sequence"/>
</dbReference>
<organism evidence="5 6">
    <name type="scientific">Paludisphaera mucosa</name>
    <dbReference type="NCBI Taxonomy" id="3030827"/>
    <lineage>
        <taxon>Bacteria</taxon>
        <taxon>Pseudomonadati</taxon>
        <taxon>Planctomycetota</taxon>
        <taxon>Planctomycetia</taxon>
        <taxon>Isosphaerales</taxon>
        <taxon>Isosphaeraceae</taxon>
        <taxon>Paludisphaera</taxon>
    </lineage>
</organism>
<dbReference type="GO" id="GO:0016301">
    <property type="term" value="F:kinase activity"/>
    <property type="evidence" value="ECO:0007669"/>
    <property type="project" value="UniProtKB-KW"/>
</dbReference>
<keyword evidence="6" id="KW-1185">Reference proteome</keyword>
<dbReference type="Pfam" id="PF02518">
    <property type="entry name" value="HATPase_c"/>
    <property type="match status" value="1"/>
</dbReference>
<dbReference type="SUPFAM" id="SSF55874">
    <property type="entry name" value="ATPase domain of HSP90 chaperone/DNA topoisomerase II/histidine kinase"/>
    <property type="match status" value="1"/>
</dbReference>
<feature type="compositionally biased region" description="Polar residues" evidence="3">
    <location>
        <begin position="1"/>
        <end position="14"/>
    </location>
</feature>
<evidence type="ECO:0000313" key="6">
    <source>
        <dbReference type="Proteomes" id="UP001216907"/>
    </source>
</evidence>
<dbReference type="PROSITE" id="PS50109">
    <property type="entry name" value="HIS_KIN"/>
    <property type="match status" value="1"/>
</dbReference>
<evidence type="ECO:0000256" key="3">
    <source>
        <dbReference type="SAM" id="MobiDB-lite"/>
    </source>
</evidence>
<keyword evidence="5" id="KW-0418">Kinase</keyword>
<dbReference type="InterPro" id="IPR003594">
    <property type="entry name" value="HATPase_dom"/>
</dbReference>
<sequence length="243" mass="25859">MSDPSTIGRSTAAKTSEPMPNVLGHVASSVVHSVINHFSAIVSQAEMLKTRALPAEEVARRADAIIGAALVGSTLGRRLAEYSRRATTADLQPVDLDRLIADRLEARREDAPAGVALAADLSARAVFPGDAPRLVIMLDCLLDNGFEALDEIGGGVLTVSTRLDPLGWLELDVRDDGPGMAPDVLEQALEPFFSTKPDHPGLGLPLARSLWRRHRGAFSIDAPQGRGTLVRLTRPPAEPPSST</sequence>
<evidence type="ECO:0000256" key="1">
    <source>
        <dbReference type="ARBA" id="ARBA00000085"/>
    </source>
</evidence>
<gene>
    <name evidence="5" type="ORF">PZE19_17225</name>
</gene>
<comment type="caution">
    <text evidence="5">The sequence shown here is derived from an EMBL/GenBank/DDBJ whole genome shotgun (WGS) entry which is preliminary data.</text>
</comment>
<evidence type="ECO:0000256" key="2">
    <source>
        <dbReference type="ARBA" id="ARBA00012438"/>
    </source>
</evidence>
<dbReference type="RefSeq" id="WP_277861863.1">
    <property type="nucleotide sequence ID" value="NZ_JARRAG010000002.1"/>
</dbReference>
<keyword evidence="5" id="KW-0808">Transferase</keyword>
<dbReference type="SMART" id="SM00387">
    <property type="entry name" value="HATPase_c"/>
    <property type="match status" value="1"/>
</dbReference>
<dbReference type="InterPro" id="IPR036890">
    <property type="entry name" value="HATPase_C_sf"/>
</dbReference>
<evidence type="ECO:0000313" key="5">
    <source>
        <dbReference type="EMBL" id="MDG3005531.1"/>
    </source>
</evidence>
<dbReference type="PRINTS" id="PR00344">
    <property type="entry name" value="BCTRLSENSOR"/>
</dbReference>
<evidence type="ECO:0000259" key="4">
    <source>
        <dbReference type="PROSITE" id="PS50109"/>
    </source>
</evidence>
<dbReference type="PANTHER" id="PTHR43065">
    <property type="entry name" value="SENSOR HISTIDINE KINASE"/>
    <property type="match status" value="1"/>
</dbReference>
<name>A0ABT6FDG9_9BACT</name>
<feature type="domain" description="Histidine kinase" evidence="4">
    <location>
        <begin position="29"/>
        <end position="238"/>
    </location>
</feature>